<feature type="region of interest" description="Disordered" evidence="1">
    <location>
        <begin position="30"/>
        <end position="93"/>
    </location>
</feature>
<accession>A0A9K3KU71</accession>
<sequence length="170" mass="17900">MVLSVVLVLMSFQTADAFATYPIICRTAGTTSSKAPTGKNRGKVVIFSSPGDESTTASRNTEEFESLQVPSTSSAVSTPTPPKSSTTTEETSYPIDLPSPILLASSMILAIVGTGSGFDLANESPRYGFGITFSIATIGLTLSVGLFYASILKAKAETEADDKEYMKGKY</sequence>
<keyword evidence="2" id="KW-0812">Transmembrane</keyword>
<keyword evidence="2" id="KW-0472">Membrane</keyword>
<reference evidence="4" key="2">
    <citation type="submission" date="2021-04" db="EMBL/GenBank/DDBJ databases">
        <authorList>
            <person name="Podell S."/>
        </authorList>
    </citation>
    <scope>NUCLEOTIDE SEQUENCE</scope>
    <source>
        <strain evidence="4">Hildebrandi</strain>
    </source>
</reference>
<protein>
    <submittedName>
        <fullName evidence="4">Uncharacterized protein</fullName>
    </submittedName>
</protein>
<evidence type="ECO:0000256" key="2">
    <source>
        <dbReference type="SAM" id="Phobius"/>
    </source>
</evidence>
<dbReference type="Proteomes" id="UP000693970">
    <property type="component" value="Unassembled WGS sequence"/>
</dbReference>
<feature type="compositionally biased region" description="Low complexity" evidence="1">
    <location>
        <begin position="69"/>
        <end position="92"/>
    </location>
</feature>
<evidence type="ECO:0000256" key="1">
    <source>
        <dbReference type="SAM" id="MobiDB-lite"/>
    </source>
</evidence>
<name>A0A9K3KU71_9STRA</name>
<feature type="transmembrane region" description="Helical" evidence="2">
    <location>
        <begin position="127"/>
        <end position="151"/>
    </location>
</feature>
<organism evidence="4 5">
    <name type="scientific">Nitzschia inconspicua</name>
    <dbReference type="NCBI Taxonomy" id="303405"/>
    <lineage>
        <taxon>Eukaryota</taxon>
        <taxon>Sar</taxon>
        <taxon>Stramenopiles</taxon>
        <taxon>Ochrophyta</taxon>
        <taxon>Bacillariophyta</taxon>
        <taxon>Bacillariophyceae</taxon>
        <taxon>Bacillariophycidae</taxon>
        <taxon>Bacillariales</taxon>
        <taxon>Bacillariaceae</taxon>
        <taxon>Nitzschia</taxon>
    </lineage>
</organism>
<comment type="caution">
    <text evidence="4">The sequence shown here is derived from an EMBL/GenBank/DDBJ whole genome shotgun (WGS) entry which is preliminary data.</text>
</comment>
<evidence type="ECO:0000313" key="4">
    <source>
        <dbReference type="EMBL" id="KAG7349642.1"/>
    </source>
</evidence>
<keyword evidence="3" id="KW-0732">Signal</keyword>
<feature type="signal peptide" evidence="3">
    <location>
        <begin position="1"/>
        <end position="17"/>
    </location>
</feature>
<feature type="chain" id="PRO_5039894353" evidence="3">
    <location>
        <begin position="18"/>
        <end position="170"/>
    </location>
</feature>
<proteinExistence type="predicted"/>
<dbReference type="AlphaFoldDB" id="A0A9K3KU71"/>
<gene>
    <name evidence="4" type="ORF">IV203_012239</name>
</gene>
<dbReference type="EMBL" id="JAGRRH010000019">
    <property type="protein sequence ID" value="KAG7349642.1"/>
    <property type="molecule type" value="Genomic_DNA"/>
</dbReference>
<keyword evidence="2" id="KW-1133">Transmembrane helix</keyword>
<reference evidence="4" key="1">
    <citation type="journal article" date="2021" name="Sci. Rep.">
        <title>Diploid genomic architecture of Nitzschia inconspicua, an elite biomass production diatom.</title>
        <authorList>
            <person name="Oliver A."/>
            <person name="Podell S."/>
            <person name="Pinowska A."/>
            <person name="Traller J.C."/>
            <person name="Smith S.R."/>
            <person name="McClure R."/>
            <person name="Beliaev A."/>
            <person name="Bohutskyi P."/>
            <person name="Hill E.A."/>
            <person name="Rabines A."/>
            <person name="Zheng H."/>
            <person name="Allen L.Z."/>
            <person name="Kuo A."/>
            <person name="Grigoriev I.V."/>
            <person name="Allen A.E."/>
            <person name="Hazlebeck D."/>
            <person name="Allen E.E."/>
        </authorList>
    </citation>
    <scope>NUCLEOTIDE SEQUENCE</scope>
    <source>
        <strain evidence="4">Hildebrandi</strain>
    </source>
</reference>
<evidence type="ECO:0000313" key="5">
    <source>
        <dbReference type="Proteomes" id="UP000693970"/>
    </source>
</evidence>
<dbReference type="OrthoDB" id="2013891at2759"/>
<keyword evidence="5" id="KW-1185">Reference proteome</keyword>
<evidence type="ECO:0000256" key="3">
    <source>
        <dbReference type="SAM" id="SignalP"/>
    </source>
</evidence>